<keyword evidence="2" id="KW-1185">Reference proteome</keyword>
<evidence type="ECO:0000313" key="2">
    <source>
        <dbReference type="Proteomes" id="UP001279734"/>
    </source>
</evidence>
<name>A0AAD3TK28_NEPGR</name>
<dbReference type="AlphaFoldDB" id="A0AAD3TK28"/>
<accession>A0AAD3TK28</accession>
<protein>
    <submittedName>
        <fullName evidence="1">Uncharacterized protein</fullName>
    </submittedName>
</protein>
<dbReference type="EMBL" id="BSYO01000038">
    <property type="protein sequence ID" value="GMH30471.1"/>
    <property type="molecule type" value="Genomic_DNA"/>
</dbReference>
<evidence type="ECO:0000313" key="1">
    <source>
        <dbReference type="EMBL" id="GMH30471.1"/>
    </source>
</evidence>
<dbReference type="Proteomes" id="UP001279734">
    <property type="component" value="Unassembled WGS sequence"/>
</dbReference>
<sequence length="96" mass="11021">MDNSAFPPPHNRTKKKLTLTKDMVPTKKSGINHFIQNHHSKPAPFCIRNIPSHASAETEEIHPTTRQLQNCLHGYQWASTQPTTLSSNQEFPHFRH</sequence>
<proteinExistence type="predicted"/>
<comment type="caution">
    <text evidence="1">The sequence shown here is derived from an EMBL/GenBank/DDBJ whole genome shotgun (WGS) entry which is preliminary data.</text>
</comment>
<organism evidence="1 2">
    <name type="scientific">Nepenthes gracilis</name>
    <name type="common">Slender pitcher plant</name>
    <dbReference type="NCBI Taxonomy" id="150966"/>
    <lineage>
        <taxon>Eukaryota</taxon>
        <taxon>Viridiplantae</taxon>
        <taxon>Streptophyta</taxon>
        <taxon>Embryophyta</taxon>
        <taxon>Tracheophyta</taxon>
        <taxon>Spermatophyta</taxon>
        <taxon>Magnoliopsida</taxon>
        <taxon>eudicotyledons</taxon>
        <taxon>Gunneridae</taxon>
        <taxon>Pentapetalae</taxon>
        <taxon>Caryophyllales</taxon>
        <taxon>Nepenthaceae</taxon>
        <taxon>Nepenthes</taxon>
    </lineage>
</organism>
<reference evidence="1" key="1">
    <citation type="submission" date="2023-05" db="EMBL/GenBank/DDBJ databases">
        <title>Nepenthes gracilis genome sequencing.</title>
        <authorList>
            <person name="Fukushima K."/>
        </authorList>
    </citation>
    <scope>NUCLEOTIDE SEQUENCE</scope>
    <source>
        <strain evidence="1">SING2019-196</strain>
    </source>
</reference>
<gene>
    <name evidence="1" type="ORF">Nepgr_032314</name>
</gene>